<feature type="domain" description="Glycosyl transferase family 1" evidence="1">
    <location>
        <begin position="197"/>
        <end position="352"/>
    </location>
</feature>
<dbReference type="InterPro" id="IPR050194">
    <property type="entry name" value="Glycosyltransferase_grp1"/>
</dbReference>
<evidence type="ECO:0000313" key="3">
    <source>
        <dbReference type="EMBL" id="HJA02969.1"/>
    </source>
</evidence>
<dbReference type="Pfam" id="PF00534">
    <property type="entry name" value="Glycos_transf_1"/>
    <property type="match status" value="1"/>
</dbReference>
<name>A0A9D2KEV1_9FIRM</name>
<comment type="caution">
    <text evidence="3">The sequence shown here is derived from an EMBL/GenBank/DDBJ whole genome shotgun (WGS) entry which is preliminary data.</text>
</comment>
<gene>
    <name evidence="3" type="ORF">H9797_06320</name>
</gene>
<keyword evidence="3" id="KW-0808">Transferase</keyword>
<dbReference type="PANTHER" id="PTHR45947">
    <property type="entry name" value="SULFOQUINOVOSYL TRANSFERASE SQD2"/>
    <property type="match status" value="1"/>
</dbReference>
<feature type="domain" description="Glycosyltransferase subfamily 4-like N-terminal" evidence="2">
    <location>
        <begin position="14"/>
        <end position="172"/>
    </location>
</feature>
<keyword evidence="3" id="KW-0328">Glycosyltransferase</keyword>
<evidence type="ECO:0000259" key="1">
    <source>
        <dbReference type="Pfam" id="PF00534"/>
    </source>
</evidence>
<organism evidence="3 4">
    <name type="scientific">Candidatus Gallimonas gallistercoris</name>
    <dbReference type="NCBI Taxonomy" id="2838602"/>
    <lineage>
        <taxon>Bacteria</taxon>
        <taxon>Bacillati</taxon>
        <taxon>Bacillota</taxon>
        <taxon>Clostridia</taxon>
        <taxon>Candidatus Gallimonas</taxon>
    </lineage>
</organism>
<accession>A0A9D2KEV1</accession>
<protein>
    <submittedName>
        <fullName evidence="3">Glycosyltransferase</fullName>
        <ecNumber evidence="3">2.4.-.-</ecNumber>
    </submittedName>
</protein>
<reference evidence="3" key="2">
    <citation type="submission" date="2021-04" db="EMBL/GenBank/DDBJ databases">
        <authorList>
            <person name="Gilroy R."/>
        </authorList>
    </citation>
    <scope>NUCLEOTIDE SEQUENCE</scope>
    <source>
        <strain evidence="3">CHK156-179</strain>
    </source>
</reference>
<dbReference type="GO" id="GO:0016757">
    <property type="term" value="F:glycosyltransferase activity"/>
    <property type="evidence" value="ECO:0007669"/>
    <property type="project" value="UniProtKB-KW"/>
</dbReference>
<proteinExistence type="predicted"/>
<dbReference type="InterPro" id="IPR001296">
    <property type="entry name" value="Glyco_trans_1"/>
</dbReference>
<dbReference type="InterPro" id="IPR028098">
    <property type="entry name" value="Glyco_trans_4-like_N"/>
</dbReference>
<dbReference type="PANTHER" id="PTHR45947:SF3">
    <property type="entry name" value="SULFOQUINOVOSYL TRANSFERASE SQD2"/>
    <property type="match status" value="1"/>
</dbReference>
<reference evidence="3" key="1">
    <citation type="journal article" date="2021" name="PeerJ">
        <title>Extensive microbial diversity within the chicken gut microbiome revealed by metagenomics and culture.</title>
        <authorList>
            <person name="Gilroy R."/>
            <person name="Ravi A."/>
            <person name="Getino M."/>
            <person name="Pursley I."/>
            <person name="Horton D.L."/>
            <person name="Alikhan N.F."/>
            <person name="Baker D."/>
            <person name="Gharbi K."/>
            <person name="Hall N."/>
            <person name="Watson M."/>
            <person name="Adriaenssens E.M."/>
            <person name="Foster-Nyarko E."/>
            <person name="Jarju S."/>
            <person name="Secka A."/>
            <person name="Antonio M."/>
            <person name="Oren A."/>
            <person name="Chaudhuri R.R."/>
            <person name="La Ragione R."/>
            <person name="Hildebrand F."/>
            <person name="Pallen M.J."/>
        </authorList>
    </citation>
    <scope>NUCLEOTIDE SEQUENCE</scope>
    <source>
        <strain evidence="3">CHK156-179</strain>
    </source>
</reference>
<dbReference type="SUPFAM" id="SSF53756">
    <property type="entry name" value="UDP-Glycosyltransferase/glycogen phosphorylase"/>
    <property type="match status" value="1"/>
</dbReference>
<dbReference type="AlphaFoldDB" id="A0A9D2KEV1"/>
<sequence>MKILHISNYYPPHIGGIEQVAYDCVSAVREDAEQRVFCFHSQKGDRRDMVDGVEVVRAGTFLKVASQSLSFSYGKLLRREMKAFAPDIVVFHFPNPFGAHYLLKCLKKSRAKLIVWWHLDITKQKLLKKLFRGQTLRLLKRADKIVATSPNYIEGSEFLPVFREKCVVISNCAADSRVSLSDEEKQRAEELKCRYAGKCLLFAVGRHVPYKGMEYLVRASKLLSDEYAVCIGGEGELTPSLKQLAAGDEKVQFLGRLPDGELKAYLAACDIFCFPSITKNEAFGIALAEAMSFAKPSVTFTIEGSGVNYVSLNGVTGIEVKNGDIEAYAAAIRKLKEDEALREAYGKAAREREQELFTEAAFRRNVRALLGFKEAGV</sequence>
<dbReference type="Proteomes" id="UP000824221">
    <property type="component" value="Unassembled WGS sequence"/>
</dbReference>
<dbReference type="Gene3D" id="3.40.50.2000">
    <property type="entry name" value="Glycogen Phosphorylase B"/>
    <property type="match status" value="2"/>
</dbReference>
<dbReference type="Pfam" id="PF13439">
    <property type="entry name" value="Glyco_transf_4"/>
    <property type="match status" value="1"/>
</dbReference>
<dbReference type="EMBL" id="DXAJ01000095">
    <property type="protein sequence ID" value="HJA02969.1"/>
    <property type="molecule type" value="Genomic_DNA"/>
</dbReference>
<dbReference type="EC" id="2.4.-.-" evidence="3"/>
<evidence type="ECO:0000259" key="2">
    <source>
        <dbReference type="Pfam" id="PF13439"/>
    </source>
</evidence>
<evidence type="ECO:0000313" key="4">
    <source>
        <dbReference type="Proteomes" id="UP000824221"/>
    </source>
</evidence>